<dbReference type="GO" id="GO:0005524">
    <property type="term" value="F:ATP binding"/>
    <property type="evidence" value="ECO:0007669"/>
    <property type="project" value="UniProtKB-KW"/>
</dbReference>
<name>A0A1R1PX51_ZANCU</name>
<evidence type="ECO:0000256" key="4">
    <source>
        <dbReference type="RuleBase" id="RU003651"/>
    </source>
</evidence>
<dbReference type="InterPro" id="IPR050304">
    <property type="entry name" value="MT-severing_AAA_ATPase"/>
</dbReference>
<dbReference type="EMBL" id="LSSK01000073">
    <property type="protein sequence ID" value="OMH85531.1"/>
    <property type="molecule type" value="Genomic_DNA"/>
</dbReference>
<evidence type="ECO:0000313" key="7">
    <source>
        <dbReference type="EMBL" id="OMH85531.1"/>
    </source>
</evidence>
<dbReference type="InterPro" id="IPR003593">
    <property type="entry name" value="AAA+_ATPase"/>
</dbReference>
<evidence type="ECO:0000256" key="3">
    <source>
        <dbReference type="ARBA" id="ARBA00022840"/>
    </source>
</evidence>
<dbReference type="PANTHER" id="PTHR23074:SF17">
    <property type="entry name" value="FIDGETIN-LIKE PROTEIN 1"/>
    <property type="match status" value="1"/>
</dbReference>
<gene>
    <name evidence="7" type="ORF">AX774_g920</name>
</gene>
<dbReference type="SUPFAM" id="SSF52540">
    <property type="entry name" value="P-loop containing nucleoside triphosphate hydrolases"/>
    <property type="match status" value="1"/>
</dbReference>
<evidence type="ECO:0000256" key="2">
    <source>
        <dbReference type="ARBA" id="ARBA00022741"/>
    </source>
</evidence>
<dbReference type="InterPro" id="IPR003959">
    <property type="entry name" value="ATPase_AAA_core"/>
</dbReference>
<dbReference type="PANTHER" id="PTHR23074">
    <property type="entry name" value="AAA DOMAIN-CONTAINING"/>
    <property type="match status" value="1"/>
</dbReference>
<dbReference type="PROSITE" id="PS00674">
    <property type="entry name" value="AAA"/>
    <property type="match status" value="1"/>
</dbReference>
<proteinExistence type="inferred from homology"/>
<dbReference type="InterPro" id="IPR027417">
    <property type="entry name" value="P-loop_NTPase"/>
</dbReference>
<dbReference type="InterPro" id="IPR015415">
    <property type="entry name" value="Spast_Vps4_C"/>
</dbReference>
<keyword evidence="2 4" id="KW-0547">Nucleotide-binding</keyword>
<dbReference type="FunFam" id="3.40.50.300:FF:000093">
    <property type="entry name" value="Fidgetin-like 1"/>
    <property type="match status" value="1"/>
</dbReference>
<keyword evidence="3 4" id="KW-0067">ATP-binding</keyword>
<accession>A0A1R1PX51</accession>
<dbReference type="AlphaFoldDB" id="A0A1R1PX51"/>
<dbReference type="InterPro" id="IPR003960">
    <property type="entry name" value="ATPase_AAA_CS"/>
</dbReference>
<dbReference type="Gene3D" id="1.10.8.60">
    <property type="match status" value="1"/>
</dbReference>
<protein>
    <submittedName>
        <fullName evidence="7">Fidgetin-like protein 1</fullName>
    </submittedName>
</protein>
<dbReference type="Gene3D" id="3.40.50.300">
    <property type="entry name" value="P-loop containing nucleotide triphosphate hydrolases"/>
    <property type="match status" value="1"/>
</dbReference>
<sequence>MKINDSKVKVIERRKWHEFQKNEIQLKEIESAEVSRECRSKGMANLLLMLDNLNADDQSSRHDVLLEAEKYLWRREEQVLGIDQREIVRDLQKFRVEDETKGGNEKCMGLNVFNEIMFEEIEKEINRVYDIQGELKQNMSDIEIKQVRETIVERRDSNGQMHDNSGNGGNVAMFDQRKVIRNSNVAMPKRAISEEGTINREISKKVREDVKVGGEQEKDEECARGSEFISARQQYRIEQENKRQRQSNEAMGNNKRSLGMRRFNPPLIRRNTGADEFEEMKAEVGVYISDTKKPQKKESRNEGKEGKADKEPEVEMDERYKNVDKKMIEMIENEIRGNVKEVKWEDIAGLEHAKRTVMEMVVWPMARPDIFSGLRGPPKGLLLFGPPGTGKTLIGRCIATQSKATFFSISCSSLTSKWVGEGEKMVRAMFAVARVHQPSVIFIDEIDSLLTQRSESENEASRRIKTEFLVQFDGVGSGEDSKGERVLIIGATNRPYEIDEAARRRFRKRLYVPLPELSGRIALISNLMAKENHQLDKEQIEELGKLTEGYSGSDIDGLCREAALGPVRNLFSMSDMLTENGRGGLESINADSVEPIRFEHFLAAMKQIRPSVNQKDLKVYEDWDEIFGSKSAV</sequence>
<feature type="compositionally biased region" description="Polar residues" evidence="5">
    <location>
        <begin position="247"/>
        <end position="256"/>
    </location>
</feature>
<evidence type="ECO:0000256" key="1">
    <source>
        <dbReference type="ARBA" id="ARBA00006914"/>
    </source>
</evidence>
<dbReference type="Proteomes" id="UP000188320">
    <property type="component" value="Unassembled WGS sequence"/>
</dbReference>
<evidence type="ECO:0000259" key="6">
    <source>
        <dbReference type="SMART" id="SM00382"/>
    </source>
</evidence>
<comment type="caution">
    <text evidence="7">The sequence shown here is derived from an EMBL/GenBank/DDBJ whole genome shotgun (WGS) entry which is preliminary data.</text>
</comment>
<dbReference type="FunFam" id="1.10.8.60:FF:000022">
    <property type="entry name" value="Fidgetin like 1"/>
    <property type="match status" value="1"/>
</dbReference>
<organism evidence="7 8">
    <name type="scientific">Zancudomyces culisetae</name>
    <name type="common">Gut fungus</name>
    <name type="synonym">Smittium culisetae</name>
    <dbReference type="NCBI Taxonomy" id="1213189"/>
    <lineage>
        <taxon>Eukaryota</taxon>
        <taxon>Fungi</taxon>
        <taxon>Fungi incertae sedis</taxon>
        <taxon>Zoopagomycota</taxon>
        <taxon>Kickxellomycotina</taxon>
        <taxon>Harpellomycetes</taxon>
        <taxon>Harpellales</taxon>
        <taxon>Legeriomycetaceae</taxon>
        <taxon>Zancudomyces</taxon>
    </lineage>
</organism>
<keyword evidence="8" id="KW-1185">Reference proteome</keyword>
<dbReference type="Pfam" id="PF17862">
    <property type="entry name" value="AAA_lid_3"/>
    <property type="match status" value="1"/>
</dbReference>
<dbReference type="SMART" id="SM00382">
    <property type="entry name" value="AAA"/>
    <property type="match status" value="1"/>
</dbReference>
<evidence type="ECO:0000256" key="5">
    <source>
        <dbReference type="SAM" id="MobiDB-lite"/>
    </source>
</evidence>
<dbReference type="OrthoDB" id="10251136at2759"/>
<evidence type="ECO:0000313" key="8">
    <source>
        <dbReference type="Proteomes" id="UP000188320"/>
    </source>
</evidence>
<feature type="region of interest" description="Disordered" evidence="5">
    <location>
        <begin position="290"/>
        <end position="316"/>
    </location>
</feature>
<comment type="similarity">
    <text evidence="1 4">Belongs to the AAA ATPase family.</text>
</comment>
<dbReference type="GO" id="GO:0016887">
    <property type="term" value="F:ATP hydrolysis activity"/>
    <property type="evidence" value="ECO:0007669"/>
    <property type="project" value="InterPro"/>
</dbReference>
<dbReference type="Pfam" id="PF00004">
    <property type="entry name" value="AAA"/>
    <property type="match status" value="1"/>
</dbReference>
<feature type="domain" description="AAA+ ATPase" evidence="6">
    <location>
        <begin position="377"/>
        <end position="516"/>
    </location>
</feature>
<reference evidence="8" key="1">
    <citation type="submission" date="2017-01" db="EMBL/GenBank/DDBJ databases">
        <authorList>
            <person name="Wang Y."/>
            <person name="White M."/>
            <person name="Kvist S."/>
            <person name="Moncalvo J.-M."/>
        </authorList>
    </citation>
    <scope>NUCLEOTIDE SEQUENCE [LARGE SCALE GENOMIC DNA]</scope>
    <source>
        <strain evidence="8">COL-18-3</strain>
    </source>
</reference>
<dbReference type="InterPro" id="IPR041569">
    <property type="entry name" value="AAA_lid_3"/>
</dbReference>
<dbReference type="Pfam" id="PF09336">
    <property type="entry name" value="Vps4_C"/>
    <property type="match status" value="1"/>
</dbReference>
<feature type="region of interest" description="Disordered" evidence="5">
    <location>
        <begin position="238"/>
        <end position="267"/>
    </location>
</feature>